<sequence>MWADDGAATPVAVAMMAVLVAVTVACVYLGAAVTARHRAQAAADLAALAAAGRLAQGAGTACAHAKELAEAMSTRVADCTVVGLDAVVAVEVAVALGRFGVGTARAVARAGPVE</sequence>
<dbReference type="Proteomes" id="UP000466681">
    <property type="component" value="Chromosome"/>
</dbReference>
<reference evidence="3 4" key="1">
    <citation type="journal article" date="2019" name="Emerg. Microbes Infect.">
        <title>Comprehensive subspecies identification of 175 nontuberculous mycobacteria species based on 7547 genomic profiles.</title>
        <authorList>
            <person name="Matsumoto Y."/>
            <person name="Kinjo T."/>
            <person name="Motooka D."/>
            <person name="Nabeya D."/>
            <person name="Jung N."/>
            <person name="Uechi K."/>
            <person name="Horii T."/>
            <person name="Iida T."/>
            <person name="Fujita J."/>
            <person name="Nakamura S."/>
        </authorList>
    </citation>
    <scope>NUCLEOTIDE SEQUENCE [LARGE SCALE GENOMIC DNA]</scope>
    <source>
        <strain evidence="3 4">JCM 6375</strain>
    </source>
</reference>
<dbReference type="InterPro" id="IPR028087">
    <property type="entry name" value="Tad_N"/>
</dbReference>
<name>A0AAD1H8P4_9MYCO</name>
<evidence type="ECO:0000313" key="4">
    <source>
        <dbReference type="Proteomes" id="UP000466681"/>
    </source>
</evidence>
<dbReference type="InterPro" id="IPR021202">
    <property type="entry name" value="Rv3654c-like"/>
</dbReference>
<keyword evidence="4" id="KW-1185">Reference proteome</keyword>
<keyword evidence="1" id="KW-0472">Membrane</keyword>
<protein>
    <recommendedName>
        <fullName evidence="2">Putative Flp pilus-assembly TadG-like N-terminal domain-containing protein</fullName>
    </recommendedName>
</protein>
<proteinExistence type="predicted"/>
<dbReference type="EMBL" id="AP022560">
    <property type="protein sequence ID" value="BBX00156.1"/>
    <property type="molecule type" value="Genomic_DNA"/>
</dbReference>
<evidence type="ECO:0000256" key="1">
    <source>
        <dbReference type="SAM" id="Phobius"/>
    </source>
</evidence>
<feature type="domain" description="Putative Flp pilus-assembly TadG-like N-terminal" evidence="2">
    <location>
        <begin position="6"/>
        <end position="52"/>
    </location>
</feature>
<evidence type="ECO:0000313" key="3">
    <source>
        <dbReference type="EMBL" id="BBX00156.1"/>
    </source>
</evidence>
<dbReference type="RefSeq" id="WP_263991890.1">
    <property type="nucleotide sequence ID" value="NZ_AP022560.1"/>
</dbReference>
<dbReference type="AlphaFoldDB" id="A0AAD1H8P4"/>
<keyword evidence="1" id="KW-1133">Transmembrane helix</keyword>
<dbReference type="KEGG" id="mmor:MMOR_10920"/>
<gene>
    <name evidence="3" type="ORF">MMOR_10920</name>
</gene>
<accession>A0AAD1H8P4</accession>
<organism evidence="3 4">
    <name type="scientific">Mycolicibacterium moriokaense</name>
    <dbReference type="NCBI Taxonomy" id="39691"/>
    <lineage>
        <taxon>Bacteria</taxon>
        <taxon>Bacillati</taxon>
        <taxon>Actinomycetota</taxon>
        <taxon>Actinomycetes</taxon>
        <taxon>Mycobacteriales</taxon>
        <taxon>Mycobacteriaceae</taxon>
        <taxon>Mycolicibacterium</taxon>
    </lineage>
</organism>
<dbReference type="Pfam" id="PF13400">
    <property type="entry name" value="Tad"/>
    <property type="match status" value="1"/>
</dbReference>
<keyword evidence="1" id="KW-0812">Transmembrane</keyword>
<evidence type="ECO:0000259" key="2">
    <source>
        <dbReference type="Pfam" id="PF13400"/>
    </source>
</evidence>
<dbReference type="NCBIfam" id="TIGR03816">
    <property type="entry name" value="tadE_like_DECH"/>
    <property type="match status" value="1"/>
</dbReference>
<feature type="transmembrane region" description="Helical" evidence="1">
    <location>
        <begin position="12"/>
        <end position="31"/>
    </location>
</feature>